<dbReference type="GO" id="GO:0005737">
    <property type="term" value="C:cytoplasm"/>
    <property type="evidence" value="ECO:0007669"/>
    <property type="project" value="UniProtKB-SubCell"/>
</dbReference>
<dbReference type="PROSITE" id="PS51257">
    <property type="entry name" value="PROKAR_LIPOPROTEIN"/>
    <property type="match status" value="1"/>
</dbReference>
<evidence type="ECO:0000313" key="12">
    <source>
        <dbReference type="EMBL" id="KAG8431354.1"/>
    </source>
</evidence>
<protein>
    <recommendedName>
        <fullName evidence="11">GP-PDE domain-containing protein</fullName>
    </recommendedName>
</protein>
<dbReference type="InterPro" id="IPR030395">
    <property type="entry name" value="GP_PDE_dom"/>
</dbReference>
<evidence type="ECO:0000256" key="9">
    <source>
        <dbReference type="ARBA" id="ARBA00023180"/>
    </source>
</evidence>
<feature type="domain" description="GP-PDE" evidence="11">
    <location>
        <begin position="228"/>
        <end position="486"/>
    </location>
</feature>
<evidence type="ECO:0000256" key="4">
    <source>
        <dbReference type="ARBA" id="ARBA00022490"/>
    </source>
</evidence>
<dbReference type="Pfam" id="PF03009">
    <property type="entry name" value="GDPD"/>
    <property type="match status" value="1"/>
</dbReference>
<keyword evidence="6" id="KW-0378">Hydrolase</keyword>
<proteinExistence type="inferred from homology"/>
<dbReference type="GO" id="GO:0006629">
    <property type="term" value="P:lipid metabolic process"/>
    <property type="evidence" value="ECO:0007669"/>
    <property type="project" value="InterPro"/>
</dbReference>
<reference evidence="12" key="1">
    <citation type="thesis" date="2020" institute="ProQuest LLC" country="789 East Eisenhower Parkway, Ann Arbor, MI, USA">
        <title>Comparative Genomics and Chromosome Evolution.</title>
        <authorList>
            <person name="Mudd A.B."/>
        </authorList>
    </citation>
    <scope>NUCLEOTIDE SEQUENCE</scope>
    <source>
        <strain evidence="12">Female2</strain>
        <tissue evidence="12">Blood</tissue>
    </source>
</reference>
<dbReference type="GO" id="GO:0012505">
    <property type="term" value="C:endomembrane system"/>
    <property type="evidence" value="ECO:0007669"/>
    <property type="project" value="UniProtKB-SubCell"/>
</dbReference>
<keyword evidence="7 10" id="KW-1133">Transmembrane helix</keyword>
<feature type="transmembrane region" description="Helical" evidence="10">
    <location>
        <begin position="122"/>
        <end position="142"/>
    </location>
</feature>
<dbReference type="PANTHER" id="PTHR23344:SF6">
    <property type="entry name" value="GLYCEROPHOSPHODIESTER PHOSPHODIESTERASE DOMAIN-CONTAINING PROTEIN 5"/>
    <property type="match status" value="1"/>
</dbReference>
<dbReference type="InterPro" id="IPR017946">
    <property type="entry name" value="PLC-like_Pdiesterase_TIM-brl"/>
</dbReference>
<dbReference type="FunFam" id="3.20.20.190:FF:000028">
    <property type="entry name" value="Glycerophosphodiester phosphodiesterase domain-containing protein 5"/>
    <property type="match status" value="1"/>
</dbReference>
<evidence type="ECO:0000256" key="10">
    <source>
        <dbReference type="SAM" id="Phobius"/>
    </source>
</evidence>
<dbReference type="EMBL" id="JAACNH010000235">
    <property type="protein sequence ID" value="KAG8431354.1"/>
    <property type="molecule type" value="Genomic_DNA"/>
</dbReference>
<evidence type="ECO:0000256" key="5">
    <source>
        <dbReference type="ARBA" id="ARBA00022692"/>
    </source>
</evidence>
<evidence type="ECO:0000313" key="13">
    <source>
        <dbReference type="Proteomes" id="UP000812440"/>
    </source>
</evidence>
<feature type="transmembrane region" description="Helical" evidence="10">
    <location>
        <begin position="193"/>
        <end position="213"/>
    </location>
</feature>
<comment type="caution">
    <text evidence="12">The sequence shown here is derived from an EMBL/GenBank/DDBJ whole genome shotgun (WGS) entry which is preliminary data.</text>
</comment>
<feature type="transmembrane region" description="Helical" evidence="10">
    <location>
        <begin position="499"/>
        <end position="518"/>
    </location>
</feature>
<keyword evidence="4" id="KW-0963">Cytoplasm</keyword>
<keyword evidence="5 10" id="KW-0812">Transmembrane</keyword>
<evidence type="ECO:0000256" key="6">
    <source>
        <dbReference type="ARBA" id="ARBA00022801"/>
    </source>
</evidence>
<dbReference type="GO" id="GO:0045666">
    <property type="term" value="P:positive regulation of neuron differentiation"/>
    <property type="evidence" value="ECO:0007669"/>
    <property type="project" value="TreeGrafter"/>
</dbReference>
<evidence type="ECO:0000259" key="11">
    <source>
        <dbReference type="PROSITE" id="PS51704"/>
    </source>
</evidence>
<keyword evidence="13" id="KW-1185">Reference proteome</keyword>
<dbReference type="GO" id="GO:0008889">
    <property type="term" value="F:glycerophosphodiester phosphodiesterase activity"/>
    <property type="evidence" value="ECO:0007669"/>
    <property type="project" value="TreeGrafter"/>
</dbReference>
<dbReference type="Gene3D" id="3.20.20.190">
    <property type="entry name" value="Phosphatidylinositol (PI) phosphodiesterase"/>
    <property type="match status" value="1"/>
</dbReference>
<dbReference type="PROSITE" id="PS51704">
    <property type="entry name" value="GP_PDE"/>
    <property type="match status" value="1"/>
</dbReference>
<dbReference type="SUPFAM" id="SSF51695">
    <property type="entry name" value="PLC-like phosphodiesterases"/>
    <property type="match status" value="1"/>
</dbReference>
<dbReference type="GO" id="GO:0005886">
    <property type="term" value="C:plasma membrane"/>
    <property type="evidence" value="ECO:0007669"/>
    <property type="project" value="TreeGrafter"/>
</dbReference>
<dbReference type="Proteomes" id="UP000812440">
    <property type="component" value="Unassembled WGS sequence"/>
</dbReference>
<keyword evidence="8 10" id="KW-0472">Membrane</keyword>
<feature type="transmembrane region" description="Helical" evidence="10">
    <location>
        <begin position="162"/>
        <end position="181"/>
    </location>
</feature>
<evidence type="ECO:0000256" key="3">
    <source>
        <dbReference type="ARBA" id="ARBA00007277"/>
    </source>
</evidence>
<evidence type="ECO:0000256" key="7">
    <source>
        <dbReference type="ARBA" id="ARBA00022989"/>
    </source>
</evidence>
<keyword evidence="9" id="KW-0325">Glycoprotein</keyword>
<feature type="transmembrane region" description="Helical" evidence="10">
    <location>
        <begin position="42"/>
        <end position="63"/>
    </location>
</feature>
<evidence type="ECO:0000256" key="1">
    <source>
        <dbReference type="ARBA" id="ARBA00004127"/>
    </source>
</evidence>
<accession>A0A8T2IJP7</accession>
<feature type="transmembrane region" description="Helical" evidence="10">
    <location>
        <begin position="86"/>
        <end position="110"/>
    </location>
</feature>
<evidence type="ECO:0000256" key="2">
    <source>
        <dbReference type="ARBA" id="ARBA00004496"/>
    </source>
</evidence>
<evidence type="ECO:0000256" key="8">
    <source>
        <dbReference type="ARBA" id="ARBA00023136"/>
    </source>
</evidence>
<sequence length="549" mass="63020">MVKHQPLQYYEPQLCLSCLTGIYGCRWKRYQRSHDDTTKWELLWFSILTLTFFLTFTWFYFWWEVHNDYNEFNWFLYNRTGHWDDWSIPILITTAAGFTYITSLLILALCHITVGQQMNLHWLHKGFLATILIATVTAMVSIQEMWHGEWEVLYISLQATAPFLHIGALGAVTLLAWIVAGQFARSDKAIFQMLLIVAYLAVAIALYLVPLTISSPCIMERKDLGVKPRIIGHRGAPMLAPENTLMSFQRALERQTYGLEADVMVSYDGIPFLMHDRTLRRTTNIDNVFPELSALHSSMINWTILERLNAGEWFLKTDPYWTVGSLPSHDSTEAENQSVCKLTELLLLAKEFNATLLLNVHPLPSEHPYSNTYINITVNTILASGIAENLVIWLSDNDRDLVREIAPGFHQASGIKRDLKSLRDRGITVLNLRYTDINGDNIRKYREDNMTLNTYVVNEPWLYSVLWCAGIQSVTSDAPHILRKVPFPVWLLSPDEYHIIWITSDIVSLTVIVGVFILQKWRLGSIRTYNPEPIMLTLPFANNQGTSGS</sequence>
<dbReference type="AlphaFoldDB" id="A0A8T2IJP7"/>
<comment type="similarity">
    <text evidence="3">Belongs to the glycerophosphoryl diester phosphodiesterase family.</text>
</comment>
<organism evidence="12 13">
    <name type="scientific">Hymenochirus boettgeri</name>
    <name type="common">Congo dwarf clawed frog</name>
    <dbReference type="NCBI Taxonomy" id="247094"/>
    <lineage>
        <taxon>Eukaryota</taxon>
        <taxon>Metazoa</taxon>
        <taxon>Chordata</taxon>
        <taxon>Craniata</taxon>
        <taxon>Vertebrata</taxon>
        <taxon>Euteleostomi</taxon>
        <taxon>Amphibia</taxon>
        <taxon>Batrachia</taxon>
        <taxon>Anura</taxon>
        <taxon>Pipoidea</taxon>
        <taxon>Pipidae</taxon>
        <taxon>Pipinae</taxon>
        <taxon>Hymenochirus</taxon>
    </lineage>
</organism>
<dbReference type="PANTHER" id="PTHR23344">
    <property type="entry name" value="GLYCEROPHOSPHORYL DIESTER PHOSPHODIESTERASE"/>
    <property type="match status" value="1"/>
</dbReference>
<gene>
    <name evidence="12" type="ORF">GDO86_018992</name>
</gene>
<dbReference type="OrthoDB" id="1058301at2759"/>
<name>A0A8T2IJP7_9PIPI</name>
<comment type="subcellular location">
    <subcellularLocation>
        <location evidence="2">Cytoplasm</location>
    </subcellularLocation>
    <subcellularLocation>
        <location evidence="1">Endomembrane system</location>
        <topology evidence="1">Multi-pass membrane protein</topology>
    </subcellularLocation>
</comment>